<reference evidence="1 2" key="1">
    <citation type="submission" date="2020-11" db="EMBL/GenBank/DDBJ databases">
        <title>Description of Pontivivens ytuae sp. nov. isolated from deep sea sediment of Mariana Trench.</title>
        <authorList>
            <person name="Wang Z."/>
            <person name="Sun Q.-L."/>
            <person name="Xu X.-D."/>
            <person name="Tang Y.-Z."/>
            <person name="Zhang J."/>
        </authorList>
    </citation>
    <scope>NUCLEOTIDE SEQUENCE [LARGE SCALE GENOMIC DNA]</scope>
    <source>
        <strain evidence="1 2">MT2928</strain>
    </source>
</reference>
<dbReference type="KEGG" id="poz:I0K15_15110"/>
<accession>A0A7S9QBF8</accession>
<keyword evidence="2" id="KW-1185">Reference proteome</keyword>
<dbReference type="Proteomes" id="UP000594800">
    <property type="component" value="Chromosome"/>
</dbReference>
<proteinExistence type="predicted"/>
<dbReference type="EMBL" id="CP064942">
    <property type="protein sequence ID" value="QPH53118.1"/>
    <property type="molecule type" value="Genomic_DNA"/>
</dbReference>
<sequence>MFDGQSFDAATALAPVIAARRAEARAMIGDTATGGFRPAMAAMPEDAEREALRAASLRAAEILQECGEMEEEFDLASCEDEWLD</sequence>
<evidence type="ECO:0000313" key="1">
    <source>
        <dbReference type="EMBL" id="QPH53118.1"/>
    </source>
</evidence>
<gene>
    <name evidence="1" type="ORF">I0K15_15110</name>
</gene>
<protein>
    <submittedName>
        <fullName evidence="1">Uncharacterized protein</fullName>
    </submittedName>
</protein>
<dbReference type="AlphaFoldDB" id="A0A7S9QBF8"/>
<dbReference type="RefSeq" id="WP_196102329.1">
    <property type="nucleotide sequence ID" value="NZ_CP064942.1"/>
</dbReference>
<organism evidence="1 2">
    <name type="scientific">Pontivivens ytuae</name>
    <dbReference type="NCBI Taxonomy" id="2789856"/>
    <lineage>
        <taxon>Bacteria</taxon>
        <taxon>Pseudomonadati</taxon>
        <taxon>Pseudomonadota</taxon>
        <taxon>Alphaproteobacteria</taxon>
        <taxon>Rhodobacterales</taxon>
        <taxon>Paracoccaceae</taxon>
        <taxon>Pontivivens</taxon>
    </lineage>
</organism>
<evidence type="ECO:0000313" key="2">
    <source>
        <dbReference type="Proteomes" id="UP000594800"/>
    </source>
</evidence>
<name>A0A7S9QBF8_9RHOB</name>